<feature type="domain" description="PRISE-like Rossmann-fold" evidence="1">
    <location>
        <begin position="4"/>
        <end position="405"/>
    </location>
</feature>
<gene>
    <name evidence="2" type="ORF">H634G_04040</name>
</gene>
<accession>A0A0D9P131</accession>
<reference evidence="3" key="1">
    <citation type="journal article" date="2014" name="BMC Genomics">
        <title>The genome sequence of the biocontrol fungus Metarhizium anisopliae and comparative genomics of Metarhizium species.</title>
        <authorList>
            <person name="Pattemore J.A."/>
            <person name="Hane J.K."/>
            <person name="Williams A.H."/>
            <person name="Wilson B.A."/>
            <person name="Stodart B.J."/>
            <person name="Ash G.J."/>
        </authorList>
    </citation>
    <scope>NUCLEOTIDE SEQUENCE [LARGE SCALE GENOMIC DNA]</scope>
    <source>
        <strain evidence="3">BRIP 53293</strain>
    </source>
</reference>
<dbReference type="STRING" id="1291518.A0A0D9P131"/>
<dbReference type="EMBL" id="KE384729">
    <property type="protein sequence ID" value="KJK79801.1"/>
    <property type="molecule type" value="Genomic_DNA"/>
</dbReference>
<dbReference type="Proteomes" id="UP000054544">
    <property type="component" value="Unassembled WGS sequence"/>
</dbReference>
<sequence length="407" mass="44667">MAKAAVFGAAGVSGWGLCRALLDYPAKTTFDSVIGLTLHPVTRETDYLTTDGRLALYSGIDLTAEEGQVERQLRQTPGFCQVTHVYYVACGLSRTYDFGETAKINLQMFQTTLRATVGLCQKLEHFSWQSGSLWYGGPFRAHVQKMGVPLPPPPFSESGPRLPDPIAQMIPFYGQHDLMDAFHQAGAGNAPSTWTWTSPRADTIIGFAPHVSPHNLALSLGSYLAMVRLLSPDGAELAFPGTRASYAAAFTVTTQTHLAQTTIQLSLAAKTHPALSGQAFNISTDYSEPVTWEALWPRLLSFFGLRGVGPAADRDKMPFGVEWVERNRELLADAEANVALLVRGLDKRVSWQYLEFLLGAEVERALDTSKVTALVQKSGWQVELAKAEDAFFSAWKQAQETHLLPKF</sequence>
<name>A0A0D9P131_METAN</name>
<dbReference type="InterPro" id="IPR055222">
    <property type="entry name" value="PRISE-like_Rossmann-fold"/>
</dbReference>
<organism evidence="2 3">
    <name type="scientific">Metarhizium anisopliae BRIP 53293</name>
    <dbReference type="NCBI Taxonomy" id="1291518"/>
    <lineage>
        <taxon>Eukaryota</taxon>
        <taxon>Fungi</taxon>
        <taxon>Dikarya</taxon>
        <taxon>Ascomycota</taxon>
        <taxon>Pezizomycotina</taxon>
        <taxon>Sordariomycetes</taxon>
        <taxon>Hypocreomycetidae</taxon>
        <taxon>Hypocreales</taxon>
        <taxon>Clavicipitaceae</taxon>
        <taxon>Metarhizium</taxon>
    </lineage>
</organism>
<dbReference type="Gene3D" id="3.40.50.720">
    <property type="entry name" value="NAD(P)-binding Rossmann-like Domain"/>
    <property type="match status" value="1"/>
</dbReference>
<dbReference type="Pfam" id="PF22917">
    <property type="entry name" value="PRISE"/>
    <property type="match status" value="1"/>
</dbReference>
<evidence type="ECO:0000313" key="2">
    <source>
        <dbReference type="EMBL" id="KJK79801.1"/>
    </source>
</evidence>
<evidence type="ECO:0000259" key="1">
    <source>
        <dbReference type="Pfam" id="PF22917"/>
    </source>
</evidence>
<dbReference type="SUPFAM" id="SSF51735">
    <property type="entry name" value="NAD(P)-binding Rossmann-fold domains"/>
    <property type="match status" value="1"/>
</dbReference>
<dbReference type="InterPro" id="IPR036291">
    <property type="entry name" value="NAD(P)-bd_dom_sf"/>
</dbReference>
<evidence type="ECO:0000313" key="3">
    <source>
        <dbReference type="Proteomes" id="UP000054544"/>
    </source>
</evidence>
<dbReference type="PANTHER" id="PTHR32487:SF8">
    <property type="entry name" value="NAD-DEPENDENT EPIMERASE_DEHYDRATASE DOMAIN-CONTAINING PROTEIN"/>
    <property type="match status" value="1"/>
</dbReference>
<proteinExistence type="predicted"/>
<protein>
    <recommendedName>
        <fullName evidence="1">PRISE-like Rossmann-fold domain-containing protein</fullName>
    </recommendedName>
</protein>
<keyword evidence="3" id="KW-1185">Reference proteome</keyword>
<dbReference type="PANTHER" id="PTHR32487">
    <property type="entry name" value="3-OXO-DELTA(4,5)-STEROID 5-BETA-REDUCTASE"/>
    <property type="match status" value="1"/>
</dbReference>
<dbReference type="AlphaFoldDB" id="A0A0D9P131"/>